<keyword evidence="2" id="KW-0732">Signal</keyword>
<dbReference type="PROSITE" id="PS51257">
    <property type="entry name" value="PROKAR_LIPOPROTEIN"/>
    <property type="match status" value="1"/>
</dbReference>
<proteinExistence type="predicted"/>
<dbReference type="Proteomes" id="UP000653480">
    <property type="component" value="Unassembled WGS sequence"/>
</dbReference>
<dbReference type="AlphaFoldDB" id="A0A8H9LAL8"/>
<evidence type="ECO:0000256" key="2">
    <source>
        <dbReference type="SAM" id="SignalP"/>
    </source>
</evidence>
<reference evidence="3" key="2">
    <citation type="submission" date="2020-09" db="EMBL/GenBank/DDBJ databases">
        <authorList>
            <person name="Sun Q."/>
            <person name="Zhou Y."/>
        </authorList>
    </citation>
    <scope>NUCLEOTIDE SEQUENCE</scope>
    <source>
        <strain evidence="3">CGMCC 4.7138</strain>
    </source>
</reference>
<gene>
    <name evidence="3" type="ORF">GCM10011574_34310</name>
</gene>
<organism evidence="3 4">
    <name type="scientific">Microbispora bryophytorum</name>
    <dbReference type="NCBI Taxonomy" id="1460882"/>
    <lineage>
        <taxon>Bacteria</taxon>
        <taxon>Bacillati</taxon>
        <taxon>Actinomycetota</taxon>
        <taxon>Actinomycetes</taxon>
        <taxon>Streptosporangiales</taxon>
        <taxon>Streptosporangiaceae</taxon>
        <taxon>Microbispora</taxon>
    </lineage>
</organism>
<feature type="chain" id="PRO_5034921956" description="Lipoprotein" evidence="2">
    <location>
        <begin position="22"/>
        <end position="168"/>
    </location>
</feature>
<name>A0A8H9LAL8_9ACTN</name>
<feature type="region of interest" description="Disordered" evidence="1">
    <location>
        <begin position="30"/>
        <end position="87"/>
    </location>
</feature>
<reference evidence="3" key="1">
    <citation type="journal article" date="2014" name="Int. J. Syst. Evol. Microbiol.">
        <title>Complete genome sequence of Corynebacterium casei LMG S-19264T (=DSM 44701T), isolated from a smear-ripened cheese.</title>
        <authorList>
            <consortium name="US DOE Joint Genome Institute (JGI-PGF)"/>
            <person name="Walter F."/>
            <person name="Albersmeier A."/>
            <person name="Kalinowski J."/>
            <person name="Ruckert C."/>
        </authorList>
    </citation>
    <scope>NUCLEOTIDE SEQUENCE</scope>
    <source>
        <strain evidence="3">CGMCC 4.7138</strain>
    </source>
</reference>
<feature type="signal peptide" evidence="2">
    <location>
        <begin position="1"/>
        <end position="21"/>
    </location>
</feature>
<feature type="compositionally biased region" description="Low complexity" evidence="1">
    <location>
        <begin position="34"/>
        <end position="55"/>
    </location>
</feature>
<dbReference type="EMBL" id="BMMN01000005">
    <property type="protein sequence ID" value="GGO14173.1"/>
    <property type="molecule type" value="Genomic_DNA"/>
</dbReference>
<protein>
    <recommendedName>
        <fullName evidence="5">Lipoprotein</fullName>
    </recommendedName>
</protein>
<evidence type="ECO:0008006" key="5">
    <source>
        <dbReference type="Google" id="ProtNLM"/>
    </source>
</evidence>
<sequence>MNIARLIATASIAVAAVASLAACGETSNDAAQESPATTSAASPATTSTGSATAAGNGIPCSQAGDLSGTPERKPPADLPLPPGGQLYMSKGPFGKTELFFVAKDADPTNLDGVRDEAADVLAKAGYKIERKDQEEGSEAEAHLSGPHDVAIQVIQLCEGKVRVKYTLS</sequence>
<evidence type="ECO:0000256" key="1">
    <source>
        <dbReference type="SAM" id="MobiDB-lite"/>
    </source>
</evidence>
<keyword evidence="4" id="KW-1185">Reference proteome</keyword>
<dbReference type="RefSeq" id="WP_142570441.1">
    <property type="nucleotide sequence ID" value="NZ_BMMN01000005.1"/>
</dbReference>
<dbReference type="OrthoDB" id="3538671at2"/>
<accession>A0A8H9LAL8</accession>
<comment type="caution">
    <text evidence="3">The sequence shown here is derived from an EMBL/GenBank/DDBJ whole genome shotgun (WGS) entry which is preliminary data.</text>
</comment>
<evidence type="ECO:0000313" key="3">
    <source>
        <dbReference type="EMBL" id="GGO14173.1"/>
    </source>
</evidence>
<evidence type="ECO:0000313" key="4">
    <source>
        <dbReference type="Proteomes" id="UP000653480"/>
    </source>
</evidence>